<evidence type="ECO:0000313" key="2">
    <source>
        <dbReference type="EMBL" id="KAK0320507.1"/>
    </source>
</evidence>
<feature type="compositionally biased region" description="Polar residues" evidence="1">
    <location>
        <begin position="241"/>
        <end position="255"/>
    </location>
</feature>
<feature type="compositionally biased region" description="Polar residues" evidence="1">
    <location>
        <begin position="107"/>
        <end position="121"/>
    </location>
</feature>
<dbReference type="Proteomes" id="UP001168146">
    <property type="component" value="Unassembled WGS sequence"/>
</dbReference>
<sequence length="871" mass="96032">MVADWPNFFYNIEASTFLLTEAYDRLEQDRCAQSLPSPRLAVGYRASLMPPTLDDPLQSPQESDSEQPVAVRKTRHGKSPLDSVASLPYRRSNASLSTLFASTTSLPLQSGTPSESGTVTPTAGAINGSVFSPGASSALRSSSPAPSAQSVANSETRDIIQRAFSPHVSILASQDTEELVRHKGIHGGLLEILRPFGERVQGKVTIRDSSGASRSWEDYGIRFTGVRDGLESPRLSDWKSTDSGGSSARNGQRTSMVDYKPARLRSGGDVPLVEELVERHLTFAEEQSGPVDADYLTHIDGQPTDARVPSPFYTLYLRRLLSGLPMVPSETFSHPVASVIAISSRSANPIEELRNLFHSSNQGEHRLPQWVHNEFLRYYVLVHDEDFDDITKSMSLFDQMKRHFGLHCHLLRLRSTQCLPSDDGAVKLPQCEWTAAAEELAEIVRRETSEDDDNTTPCIFETDANAIRAFVREMVTQSIVPSMERASATWNDQVASRRRGLSGRFMSLSKRFTPFGGRNASVPLGGAGSNYDSLQGFYRPDAPEAVMRKLADYGMMLRDYKLAQGTYEILCQDFKNDKAWRYYAGANETAAVSSLLAVSAVSPRVRVEGIDQYLETAYYSYITRVGAPYSALRTLMLGIELLRIRGGASLDDAARWSTRVLDDRLVGPVGHVLFMERIASCFTERKGVGGVGGSSGDRTRKAAFWYMLAADAWLRLEKTSQAEKCLHEAARLYRLDDGEMGLRFDGMRDFLRALRHAVKVNRNGPQHLDGVDLLADDDDDDERTLVEPLQEESEQLGPRSPVFGHRKSLSIAAAAHPAPLQTQFADPLGAVPNAYEGTDDVVPAMLSPHGVDAASSTPVVERKDPRDDGFE</sequence>
<feature type="region of interest" description="Disordered" evidence="1">
    <location>
        <begin position="841"/>
        <end position="871"/>
    </location>
</feature>
<comment type="caution">
    <text evidence="2">The sequence shown here is derived from an EMBL/GenBank/DDBJ whole genome shotgun (WGS) entry which is preliminary data.</text>
</comment>
<dbReference type="PANTHER" id="PTHR12975:SF6">
    <property type="entry name" value="TRAFFICKING PROTEIN PARTICLE COMPLEX SUBUNIT 8"/>
    <property type="match status" value="1"/>
</dbReference>
<feature type="region of interest" description="Disordered" evidence="1">
    <location>
        <begin position="105"/>
        <end position="154"/>
    </location>
</feature>
<proteinExistence type="predicted"/>
<dbReference type="GO" id="GO:1990072">
    <property type="term" value="C:TRAPPIII protein complex"/>
    <property type="evidence" value="ECO:0007669"/>
    <property type="project" value="TreeGrafter"/>
</dbReference>
<feature type="region of interest" description="Disordered" evidence="1">
    <location>
        <begin position="48"/>
        <end position="86"/>
    </location>
</feature>
<feature type="compositionally biased region" description="Low complexity" evidence="1">
    <location>
        <begin position="132"/>
        <end position="154"/>
    </location>
</feature>
<gene>
    <name evidence="2" type="ORF">LTR82_008622</name>
</gene>
<organism evidence="2 3">
    <name type="scientific">Friedmanniomyces endolithicus</name>
    <dbReference type="NCBI Taxonomy" id="329885"/>
    <lineage>
        <taxon>Eukaryota</taxon>
        <taxon>Fungi</taxon>
        <taxon>Dikarya</taxon>
        <taxon>Ascomycota</taxon>
        <taxon>Pezizomycotina</taxon>
        <taxon>Dothideomycetes</taxon>
        <taxon>Dothideomycetidae</taxon>
        <taxon>Mycosphaerellales</taxon>
        <taxon>Teratosphaeriaceae</taxon>
        <taxon>Friedmanniomyces</taxon>
    </lineage>
</organism>
<name>A0AAN6J893_9PEZI</name>
<feature type="compositionally biased region" description="Basic and acidic residues" evidence="1">
    <location>
        <begin position="860"/>
        <end position="871"/>
    </location>
</feature>
<accession>A0AAN6J893</accession>
<dbReference type="Pfam" id="PF12739">
    <property type="entry name" value="TRAPPC-Trs85"/>
    <property type="match status" value="1"/>
</dbReference>
<dbReference type="InterPro" id="IPR024420">
    <property type="entry name" value="TRAPP_III_complex_Trs85"/>
</dbReference>
<protein>
    <submittedName>
        <fullName evidence="2">Uncharacterized protein</fullName>
    </submittedName>
</protein>
<evidence type="ECO:0000313" key="3">
    <source>
        <dbReference type="Proteomes" id="UP001168146"/>
    </source>
</evidence>
<evidence type="ECO:0000256" key="1">
    <source>
        <dbReference type="SAM" id="MobiDB-lite"/>
    </source>
</evidence>
<dbReference type="PANTHER" id="PTHR12975">
    <property type="entry name" value="TRANSPORT PROTEIN TRAPP"/>
    <property type="match status" value="1"/>
</dbReference>
<dbReference type="EMBL" id="JASUXU010000025">
    <property type="protein sequence ID" value="KAK0320507.1"/>
    <property type="molecule type" value="Genomic_DNA"/>
</dbReference>
<reference evidence="2" key="1">
    <citation type="submission" date="2021-12" db="EMBL/GenBank/DDBJ databases">
        <title>Black yeast isolated from Biological Soil Crust.</title>
        <authorList>
            <person name="Kurbessoian T."/>
        </authorList>
    </citation>
    <scope>NUCLEOTIDE SEQUENCE</scope>
    <source>
        <strain evidence="2">CCFEE 5208</strain>
    </source>
</reference>
<feature type="region of interest" description="Disordered" evidence="1">
    <location>
        <begin position="232"/>
        <end position="257"/>
    </location>
</feature>
<dbReference type="AlphaFoldDB" id="A0AAN6J893"/>